<dbReference type="HOGENOM" id="CLU_2635554_0_0_5"/>
<dbReference type="Proteomes" id="UP000008817">
    <property type="component" value="Chromosome"/>
</dbReference>
<evidence type="ECO:0000313" key="1">
    <source>
        <dbReference type="EMBL" id="ACE91716.1"/>
    </source>
</evidence>
<dbReference type="EMBL" id="CP001074">
    <property type="protein sequence ID" value="ACE91716.1"/>
    <property type="molecule type" value="Genomic_DNA"/>
</dbReference>
<protein>
    <submittedName>
        <fullName evidence="1">Uncharacterized protein</fullName>
    </submittedName>
</protein>
<proteinExistence type="predicted"/>
<gene>
    <name evidence="1" type="ordered locus">RHECIAT_CH0002765</name>
</gene>
<accession>B3PSL8</accession>
<dbReference type="KEGG" id="rec:RHECIAT_CH0002765"/>
<organism evidence="1 2">
    <name type="scientific">Rhizobium etli (strain CIAT 652)</name>
    <dbReference type="NCBI Taxonomy" id="491916"/>
    <lineage>
        <taxon>Bacteria</taxon>
        <taxon>Pseudomonadati</taxon>
        <taxon>Pseudomonadota</taxon>
        <taxon>Alphaproteobacteria</taxon>
        <taxon>Hyphomicrobiales</taxon>
        <taxon>Rhizobiaceae</taxon>
        <taxon>Rhizobium/Agrobacterium group</taxon>
        <taxon>Rhizobium</taxon>
    </lineage>
</organism>
<dbReference type="AlphaFoldDB" id="B3PSL8"/>
<evidence type="ECO:0000313" key="2">
    <source>
        <dbReference type="Proteomes" id="UP000008817"/>
    </source>
</evidence>
<sequence>MRPIERILDHRHSNIRGKALGMSKEMRLRRSAVRLRYRSDLVADCHCLACRADTHACAIFLEEKIDPMSDRQRLVRP</sequence>
<name>B3PSL8_RHIE6</name>
<reference evidence="1 2" key="1">
    <citation type="submission" date="2008-04" db="EMBL/GenBank/DDBJ databases">
        <title>Genome diversity and DNA divergence of Rhizobium etli.</title>
        <authorList>
            <person name="Gonzalez V."/>
            <person name="Acosta J.L."/>
            <person name="Santamaria R.I."/>
            <person name="Bustos P."/>
            <person name="Hernandez-Gonzalez I.L."/>
            <person name="Fernandez J.L."/>
            <person name="Diaz R."/>
            <person name="Flores M."/>
            <person name="Mora J."/>
            <person name="Palacios R."/>
            <person name="Davila G."/>
        </authorList>
    </citation>
    <scope>NUCLEOTIDE SEQUENCE [LARGE SCALE GENOMIC DNA]</scope>
    <source>
        <strain evidence="1 2">CIAT 652</strain>
    </source>
</reference>